<evidence type="ECO:0000313" key="3">
    <source>
        <dbReference type="EMBL" id="TKD14466.1"/>
    </source>
</evidence>
<dbReference type="GO" id="GO:0046914">
    <property type="term" value="F:transition metal ion binding"/>
    <property type="evidence" value="ECO:0007669"/>
    <property type="project" value="InterPro"/>
</dbReference>
<protein>
    <submittedName>
        <fullName evidence="3">Ferrous iron transport protein A</fullName>
    </submittedName>
</protein>
<dbReference type="AlphaFoldDB" id="A0A4U1JLV7"/>
<dbReference type="Pfam" id="PF04023">
    <property type="entry name" value="FeoA"/>
    <property type="match status" value="1"/>
</dbReference>
<keyword evidence="1" id="KW-0408">Iron</keyword>
<proteinExistence type="predicted"/>
<dbReference type="InterPro" id="IPR007167">
    <property type="entry name" value="Fe-transptr_FeoA-like"/>
</dbReference>
<reference evidence="3 4" key="1">
    <citation type="submission" date="2019-04" db="EMBL/GenBank/DDBJ databases">
        <title>Draft Whole-Genome sequence of the purple photosynthetic bacterium Rhodobacter capsulatus SP108 with an indigenous class A beta-lactamase.</title>
        <authorList>
            <person name="Robertson S."/>
            <person name="Meyer T.E."/>
            <person name="Kyndt J.A."/>
        </authorList>
    </citation>
    <scope>NUCLEOTIDE SEQUENCE [LARGE SCALE GENOMIC DNA]</scope>
    <source>
        <strain evidence="3 4">SP108</strain>
    </source>
</reference>
<dbReference type="InterPro" id="IPR038157">
    <property type="entry name" value="FeoA_core_dom"/>
</dbReference>
<accession>A0A4U1JLV7</accession>
<dbReference type="OrthoDB" id="7690445at2"/>
<gene>
    <name evidence="3" type="ORF">FBT96_18250</name>
</gene>
<dbReference type="Proteomes" id="UP000310597">
    <property type="component" value="Unassembled WGS sequence"/>
</dbReference>
<dbReference type="InterPro" id="IPR008988">
    <property type="entry name" value="Transcriptional_repressor_C"/>
</dbReference>
<sequence>MGQGEMLSVLLGSQNAAALRLTEVPMPDDTRPDPRFGTTAPLLPLALAAPGALFQVARLAGCADFQHRMVAMGLGPGRRLQVTQNGGGQMVIALGETRIALGRGMAQKILVQPINAPA</sequence>
<name>A0A4U1JLV7_RHOCA</name>
<evidence type="ECO:0000313" key="4">
    <source>
        <dbReference type="Proteomes" id="UP000310597"/>
    </source>
</evidence>
<dbReference type="SUPFAM" id="SSF50037">
    <property type="entry name" value="C-terminal domain of transcriptional repressors"/>
    <property type="match status" value="1"/>
</dbReference>
<dbReference type="SMART" id="SM00899">
    <property type="entry name" value="FeoA"/>
    <property type="match status" value="1"/>
</dbReference>
<dbReference type="PANTHER" id="PTHR43151">
    <property type="entry name" value="FEOA FAMILY PROTEIN"/>
    <property type="match status" value="1"/>
</dbReference>
<feature type="domain" description="Ferrous iron transporter FeoA-like" evidence="2">
    <location>
        <begin position="43"/>
        <end position="113"/>
    </location>
</feature>
<organism evidence="3 4">
    <name type="scientific">Rhodobacter capsulatus</name>
    <name type="common">Rhodopseudomonas capsulata</name>
    <dbReference type="NCBI Taxonomy" id="1061"/>
    <lineage>
        <taxon>Bacteria</taxon>
        <taxon>Pseudomonadati</taxon>
        <taxon>Pseudomonadota</taxon>
        <taxon>Alphaproteobacteria</taxon>
        <taxon>Rhodobacterales</taxon>
        <taxon>Rhodobacter group</taxon>
        <taxon>Rhodobacter</taxon>
    </lineage>
</organism>
<dbReference type="InterPro" id="IPR053184">
    <property type="entry name" value="FeoA-like"/>
</dbReference>
<dbReference type="PANTHER" id="PTHR43151:SF1">
    <property type="entry name" value="SSR2333 PROTEIN"/>
    <property type="match status" value="1"/>
</dbReference>
<dbReference type="EMBL" id="SWJZ01000102">
    <property type="protein sequence ID" value="TKD14466.1"/>
    <property type="molecule type" value="Genomic_DNA"/>
</dbReference>
<dbReference type="Gene3D" id="2.30.30.90">
    <property type="match status" value="1"/>
</dbReference>
<evidence type="ECO:0000256" key="1">
    <source>
        <dbReference type="ARBA" id="ARBA00023004"/>
    </source>
</evidence>
<evidence type="ECO:0000259" key="2">
    <source>
        <dbReference type="SMART" id="SM00899"/>
    </source>
</evidence>
<comment type="caution">
    <text evidence="3">The sequence shown here is derived from an EMBL/GenBank/DDBJ whole genome shotgun (WGS) entry which is preliminary data.</text>
</comment>